<gene>
    <name evidence="12" type="ORF">OKIOD_LOCUS3192</name>
</gene>
<dbReference type="PANTHER" id="PTHR22600:SF57">
    <property type="entry name" value="BETA-N-ACETYLHEXOSAMINIDASE"/>
    <property type="match status" value="1"/>
</dbReference>
<feature type="domain" description="Chitobiase/beta-hexosaminidases N-terminal" evidence="11">
    <location>
        <begin position="26"/>
        <end position="163"/>
    </location>
</feature>
<evidence type="ECO:0000256" key="10">
    <source>
        <dbReference type="ARBA" id="ARBA00049464"/>
    </source>
</evidence>
<dbReference type="Gene3D" id="2.60.40.290">
    <property type="match status" value="1"/>
</dbReference>
<evidence type="ECO:0000256" key="1">
    <source>
        <dbReference type="ARBA" id="ARBA00001231"/>
    </source>
</evidence>
<keyword evidence="13" id="KW-1185">Reference proteome</keyword>
<evidence type="ECO:0000256" key="2">
    <source>
        <dbReference type="ARBA" id="ARBA00006285"/>
    </source>
</evidence>
<comment type="catalytic activity">
    <reaction evidence="5">
        <text>beta-D-GalNAc-(1-&gt;4)-alpha-L-IdoA-(1-&gt;3)-beta-D-GalNAc-4-sulfate-(1-&gt;4)-alpha-L-IdoA-(1-&gt;3)-D-GalNAc-4-sulfate + H2O = alpha-L-IdoA-(1-&gt;3)-beta-D-GalNAc-4-sulfate-(1-&gt;4)-alpha-L-IdoA-(1-&gt;3)-D-GalNAc-4-sulfate + N-acetyl-D-galactosamine</text>
        <dbReference type="Rhea" id="RHEA:64372"/>
        <dbReference type="ChEBI" id="CHEBI:15377"/>
        <dbReference type="ChEBI" id="CHEBI:28037"/>
        <dbReference type="ChEBI" id="CHEBI:152565"/>
        <dbReference type="ChEBI" id="CHEBI:152566"/>
    </reaction>
    <physiologicalReaction direction="left-to-right" evidence="5">
        <dbReference type="Rhea" id="RHEA:64373"/>
    </physiologicalReaction>
</comment>
<evidence type="ECO:0000256" key="6">
    <source>
        <dbReference type="ARBA" id="ARBA00033000"/>
    </source>
</evidence>
<dbReference type="EMBL" id="OU015568">
    <property type="protein sequence ID" value="CAG5087785.1"/>
    <property type="molecule type" value="Genomic_DNA"/>
</dbReference>
<comment type="catalytic activity">
    <reaction evidence="9">
        <text>N-acetyl-beta-D-galactosaminyl-(1-&gt;4)-beta-D-3-sulfogalactosyl-(1-&gt;4)-beta-D-glucosyl-(1&lt;-&gt;1')-ceramide + H2O = a beta-D-3-sulfogalactosyl-(1-&gt;4)-beta-D-glucosyl-(1&lt;-&gt;1')-ceramide + N-acetyl-beta-D-galactosamine</text>
        <dbReference type="Rhea" id="RHEA:48276"/>
        <dbReference type="ChEBI" id="CHEBI:15377"/>
        <dbReference type="ChEBI" id="CHEBI:28497"/>
        <dbReference type="ChEBI" id="CHEBI:90163"/>
        <dbReference type="ChEBI" id="CHEBI:90164"/>
    </reaction>
    <physiologicalReaction direction="left-to-right" evidence="9">
        <dbReference type="Rhea" id="RHEA:48277"/>
    </physiologicalReaction>
</comment>
<evidence type="ECO:0000256" key="7">
    <source>
        <dbReference type="ARBA" id="ARBA00043767"/>
    </source>
</evidence>
<dbReference type="Pfam" id="PF03173">
    <property type="entry name" value="CHB_HEX"/>
    <property type="match status" value="1"/>
</dbReference>
<evidence type="ECO:0000313" key="12">
    <source>
        <dbReference type="EMBL" id="CAG5087785.1"/>
    </source>
</evidence>
<evidence type="ECO:0000256" key="4">
    <source>
        <dbReference type="ARBA" id="ARBA00022801"/>
    </source>
</evidence>
<protein>
    <recommendedName>
        <fullName evidence="3">beta-N-acetylhexosaminidase</fullName>
        <ecNumber evidence="3">3.2.1.52</ecNumber>
    </recommendedName>
    <alternativeName>
        <fullName evidence="6">N-acetyl-beta-glucosaminidase</fullName>
    </alternativeName>
</protein>
<dbReference type="InterPro" id="IPR025705">
    <property type="entry name" value="Beta_hexosaminidase_sua/sub"/>
</dbReference>
<evidence type="ECO:0000256" key="3">
    <source>
        <dbReference type="ARBA" id="ARBA00012663"/>
    </source>
</evidence>
<dbReference type="SMART" id="SM01081">
    <property type="entry name" value="CHB_HEX"/>
    <property type="match status" value="1"/>
</dbReference>
<name>A0ABN7RZJ0_OIKDI</name>
<comment type="catalytic activity">
    <reaction evidence="8">
        <text>a ganglioside GM2 + H2O = a ganglioside GM3 + N-acetyl-beta-D-galactosamine</text>
        <dbReference type="Rhea" id="RHEA:47968"/>
        <dbReference type="ChEBI" id="CHEBI:15377"/>
        <dbReference type="ChEBI" id="CHEBI:28497"/>
        <dbReference type="ChEBI" id="CHEBI:79210"/>
        <dbReference type="ChEBI" id="CHEBI:79218"/>
    </reaction>
    <physiologicalReaction direction="left-to-right" evidence="8">
        <dbReference type="Rhea" id="RHEA:47969"/>
    </physiologicalReaction>
</comment>
<dbReference type="PRINTS" id="PR00738">
    <property type="entry name" value="GLHYDRLASE20"/>
</dbReference>
<keyword evidence="4" id="KW-0378">Hydrolase</keyword>
<dbReference type="Gene3D" id="3.20.20.80">
    <property type="entry name" value="Glycosidases"/>
    <property type="match status" value="1"/>
</dbReference>
<dbReference type="InterPro" id="IPR017853">
    <property type="entry name" value="GH"/>
</dbReference>
<dbReference type="PANTHER" id="PTHR22600">
    <property type="entry name" value="BETA-HEXOSAMINIDASE"/>
    <property type="match status" value="1"/>
</dbReference>
<evidence type="ECO:0000313" key="13">
    <source>
        <dbReference type="Proteomes" id="UP001158576"/>
    </source>
</evidence>
<proteinExistence type="inferred from homology"/>
<dbReference type="EC" id="3.2.1.52" evidence="3"/>
<sequence length="938" mass="107718">MKLAAFISGSLASLVRQDNSIKSWADNLKVDYKVLNNFVKSSNIMIFNEVNTEINKPVDIGQGLNVQHVNGYLWKFVKNDNWNNLKTGEERTWNLQGDGWIVADSTLFPNWYFACEDDSCDPATINSTVSVTWNKPDYVHDFLEDNQRYRYERDQAATITPLSQWENNDGLKLKNENGYEVTKPYYSLPVLPLPSFVEMNPNNLQLIDGVPQPSAGIKINLNYWELKYTEDPGYLQHQDIPRCSDDQRPCTCKIPGTETQPDEDCDCPFLTDYQERGGNCPEGGCPSLSIVVGTNVEDLAWRASMDTASATLFIKDCESIKGATDFFSKLVQKLNSRSEYYDKDAMLFKGIFGDKPKPQMETRAVFLDHSRHFHGVEPVKKLLKHMSMLNLNQLHMRMSDDEGWRIEVTDIPELGKIGGSRCHDLKGDQCIMPQLGSGPEKGGGAGSGYITRAQYKEILKIATEYGIRIVPEIVAPGHNAAAIQAMHWYEKNNNDPQYRLTDPDQEESGFSVQGFYDNVMNPCMDSTFKFLQKIVGQFKEDHEQYKHIQNHFHIGGDETNVGLIKGSPICQQKMKDDGLDFKNDDDVNAYFHKFFLKYVKMVGEAGFHVHGWEEVWEYEESPDIFKIYDKSEWDVPAGIDLYAYHWNNMWLMGDGPTTGHMMANAGYKLIMSPATHLYLDHAQYEHPHSRGLMWATRSSNLTKVFSFRPFDFYRNGLTYIDGNKIDNGCEPGTTENGDSWDCYPLTEEGRKNVVGMEACLWSEEVVEEKHIWEQMFPRVFALAQRSWAETTWEETTGSSWDIFKNTTFKADWLRFRYALQFKLRELEQDGMWYDLPKPGMKEVDSNSWSFNNLYYHNPVMFRNPNSTDDSWKPYSIVKEEIKDNDEENRNVEIVTTSFSKFSSGQPRMTSQPYQVTMNKSSAAVLLPSLLVALIFFLH</sequence>
<accession>A0ABN7RZJ0</accession>
<comment type="catalytic activity">
    <reaction evidence="1">
        <text>Hydrolysis of terminal non-reducing N-acetyl-D-hexosamine residues in N-acetyl-beta-D-hexosaminides.</text>
        <dbReference type="EC" id="3.2.1.52"/>
    </reaction>
</comment>
<dbReference type="Pfam" id="PF00728">
    <property type="entry name" value="Glyco_hydro_20"/>
    <property type="match status" value="1"/>
</dbReference>
<evidence type="ECO:0000259" key="11">
    <source>
        <dbReference type="SMART" id="SM01081"/>
    </source>
</evidence>
<dbReference type="SUPFAM" id="SSF51445">
    <property type="entry name" value="(Trans)glycosidases"/>
    <property type="match status" value="1"/>
</dbReference>
<comment type="catalytic activity">
    <reaction evidence="7">
        <text>a ganglioside GM2 (d18:1(4E)) + H2O = a ganglioside GM3 (d18:1(4E)) + N-acetyl-beta-D-galactosamine</text>
        <dbReference type="Rhea" id="RHEA:47940"/>
        <dbReference type="ChEBI" id="CHEBI:15377"/>
        <dbReference type="ChEBI" id="CHEBI:28497"/>
        <dbReference type="ChEBI" id="CHEBI:60065"/>
        <dbReference type="ChEBI" id="CHEBI:71502"/>
    </reaction>
    <physiologicalReaction direction="left-to-right" evidence="7">
        <dbReference type="Rhea" id="RHEA:47941"/>
    </physiologicalReaction>
</comment>
<organism evidence="12 13">
    <name type="scientific">Oikopleura dioica</name>
    <name type="common">Tunicate</name>
    <dbReference type="NCBI Taxonomy" id="34765"/>
    <lineage>
        <taxon>Eukaryota</taxon>
        <taxon>Metazoa</taxon>
        <taxon>Chordata</taxon>
        <taxon>Tunicata</taxon>
        <taxon>Appendicularia</taxon>
        <taxon>Copelata</taxon>
        <taxon>Oikopleuridae</taxon>
        <taxon>Oikopleura</taxon>
    </lineage>
</organism>
<dbReference type="InterPro" id="IPR004866">
    <property type="entry name" value="CHB/HEX_N_dom"/>
</dbReference>
<comment type="similarity">
    <text evidence="2">Belongs to the glycosyl hydrolase 20 family.</text>
</comment>
<evidence type="ECO:0000256" key="9">
    <source>
        <dbReference type="ARBA" id="ARBA00047301"/>
    </source>
</evidence>
<dbReference type="InterPro" id="IPR012291">
    <property type="entry name" value="CBM2_carb-bd_dom_sf"/>
</dbReference>
<evidence type="ECO:0000256" key="8">
    <source>
        <dbReference type="ARBA" id="ARBA00043827"/>
    </source>
</evidence>
<dbReference type="InterPro" id="IPR015883">
    <property type="entry name" value="Glyco_hydro_20_cat"/>
</dbReference>
<reference evidence="12 13" key="1">
    <citation type="submission" date="2021-04" db="EMBL/GenBank/DDBJ databases">
        <authorList>
            <person name="Bliznina A."/>
        </authorList>
    </citation>
    <scope>NUCLEOTIDE SEQUENCE [LARGE SCALE GENOMIC DNA]</scope>
</reference>
<dbReference type="Proteomes" id="UP001158576">
    <property type="component" value="Chromosome PAR"/>
</dbReference>
<evidence type="ECO:0000256" key="5">
    <source>
        <dbReference type="ARBA" id="ARBA00023505"/>
    </source>
</evidence>
<dbReference type="InterPro" id="IPR008965">
    <property type="entry name" value="CBM2/CBM3_carb-bd_dom_sf"/>
</dbReference>
<comment type="catalytic activity">
    <reaction evidence="10">
        <text>N-acetyl-beta-D-6-sulfogalactosaminyl-(1-&gt;4)-alpha-L-iduronyl-(1-&gt;3)-N-acetyl-D-6-sulfogalactosamine + H2O = alpha-L-iduronyl-(1-&gt;3)-N-acetyl-D-6-sulfogalactosamine + N-acetyl-D-6-sulfogalactosamine</text>
        <dbReference type="Rhea" id="RHEA:64384"/>
        <dbReference type="ChEBI" id="CHEBI:15377"/>
        <dbReference type="ChEBI" id="CHEBI:152567"/>
        <dbReference type="ChEBI" id="CHEBI:152568"/>
        <dbReference type="ChEBI" id="CHEBI:153064"/>
    </reaction>
    <physiologicalReaction direction="left-to-right" evidence="10">
        <dbReference type="Rhea" id="RHEA:64385"/>
    </physiologicalReaction>
</comment>
<dbReference type="SUPFAM" id="SSF49384">
    <property type="entry name" value="Carbohydrate-binding domain"/>
    <property type="match status" value="1"/>
</dbReference>